<feature type="repeat" description="ANK" evidence="10">
    <location>
        <begin position="532"/>
        <end position="564"/>
    </location>
</feature>
<feature type="transmembrane region" description="Helical" evidence="12">
    <location>
        <begin position="1553"/>
        <end position="1580"/>
    </location>
</feature>
<feature type="repeat" description="ANK" evidence="10">
    <location>
        <begin position="1180"/>
        <end position="1212"/>
    </location>
</feature>
<evidence type="ECO:0000259" key="13">
    <source>
        <dbReference type="Pfam" id="PF00520"/>
    </source>
</evidence>
<feature type="repeat" description="ANK" evidence="10">
    <location>
        <begin position="665"/>
        <end position="697"/>
    </location>
</feature>
<organism evidence="14 15">
    <name type="scientific">Onchocerca volvulus</name>
    <dbReference type="NCBI Taxonomy" id="6282"/>
    <lineage>
        <taxon>Eukaryota</taxon>
        <taxon>Metazoa</taxon>
        <taxon>Ecdysozoa</taxon>
        <taxon>Nematoda</taxon>
        <taxon>Chromadorea</taxon>
        <taxon>Rhabditida</taxon>
        <taxon>Spirurina</taxon>
        <taxon>Spiruromorpha</taxon>
        <taxon>Filarioidea</taxon>
        <taxon>Onchocercidae</taxon>
        <taxon>Onchocerca</taxon>
    </lineage>
</organism>
<dbReference type="InterPro" id="IPR050889">
    <property type="entry name" value="Dendritic_Spine_Reg/Scaffold"/>
</dbReference>
<reference evidence="14" key="2">
    <citation type="submission" date="2022-06" db="UniProtKB">
        <authorList>
            <consortium name="EnsemblMetazoa"/>
        </authorList>
    </citation>
    <scope>IDENTIFICATION</scope>
</reference>
<feature type="transmembrane region" description="Helical" evidence="12">
    <location>
        <begin position="1409"/>
        <end position="1427"/>
    </location>
</feature>
<keyword evidence="2" id="KW-0813">Transport</keyword>
<feature type="repeat" description="ANK" evidence="10">
    <location>
        <begin position="951"/>
        <end position="983"/>
    </location>
</feature>
<keyword evidence="9" id="KW-0407">Ion channel</keyword>
<keyword evidence="7" id="KW-0406">Ion transport</keyword>
<evidence type="ECO:0000256" key="7">
    <source>
        <dbReference type="ARBA" id="ARBA00023065"/>
    </source>
</evidence>
<sequence>MAKQNDDIISPRLQNGILASALADLQKYDNVTFHYKDNNGTNSIPEFKSNSILVDAANKAKNQRTSRLTSDNNSPLSTYRGIIGTALRNEVSSVENGYIPSKYERQSLASIGSSIKFLPSEKSLMKKPISLNGHKSLTSSPDHTMSGNSSALQSPRYTERHKGNKMGMISKWLQEISESTPDLNNRKEITDALVSPRTGILGLLLKKKKKSREEQTCKSLTSSSFSPDPIASEINSVIKESQISKKNRSLLNLKNPEINHNKLLSLEDLDDISVNHSLISAGSKFSKDQKADYMEWSVQQSTSKETKISHASSMSINEDEYSKSVSSKLLLYAIKGEWTKVEQILNDEENLDFTITDPHGFTVLFHAVKNSNIWIFNHLLNHGAPLNSITKDGRTIAHVAAMFANKAMIQHLLNCKIDFKICETTSNKTPLHFACARASKRGFYVTQVLLRHWEEGRLAQDLQKYLPIHYAVKCGNMDTVQLLLEVDDNNQLMHVDANGDSLLHIACRSGENDMLQLLASYDQIDVNIRNSDGWTVLHDAALKGNITSLRILHKLGANANILDKEDRTPLHIAAAVGHTNVAELLIEKFGGSVRARTSDGSTLLHVAALSGHASTALTFLKHGVPLCMPNRRGALGLHSAAAAGFEDVVQMLIARGTNVDIKTRDNYTALHVAVQAGKASVVEALLGYGADVHVHGGAIGETALHIAASLTTEDAIECAIMLLKSGAQPNVKRNDGETPLHIAARNPLSGMIRLLLSEGADPKICSNKSESVLHVAAKSCNSEAVIQILEHLSQQMTPQEIKEFVNARTIEEQETAMHLAARSGNEAALLAIVDKIGAGAVQIVQNKQSKNGWSPLMEACALGHFGVAQILLQHHARVDVFDENGRTALHLAAANGHLKLTQLLLASKAFVNSKSKTGEAPLHLAAQNGHVKVVTVLVENYGALLEAITLDNRTALHFAARYGQLAVAQILLTLGANPNARDDKGQTPLHLAAEAKTKTMEATALHMAATGGHNKIVKFLLENGANVEDENAHGMTALHLGAKNGFVPILNVFDQSLWKKCSKKTGLNALHIAAYYGNSDFVMEMLKYVPANLRSEPPIYNHYVVKEFATEYGFTPLHLAAQSGHDSLVRMLLNQGVQVDATSTTMSVIPLHLAAQQGHIAVVGMLLSRSTQQQHTKDWRGRTPLHLAAMNGHYEMVSLLIAQGSNINVMDQNGWTGMHYATQAGHLNVVRLFVKSSADAQAETKEGKIPLCFAAAHNHVDCLRFLLKQKHDTHALMDDRKFIFDLMVCGKTNDNVPLKEFILQSPAPIDTAVKLSALYREMSEKEKERARDLINVSQFAEDMAVELLGITASEYNPALLLKAKDNRGRPLLDVLIENEQKEVVSYASVQRYLTEIWTGRVEWSFGKTVAFTLMVLICPPAWFYFSLPLDTRIGRAPIIKFVCHTVSHIYFTILLTIVVLNLTHKIYEVQSIVPNPVEWLLLLWLSGNLVSELSNVGGGSGLAIVKVLILVLSAIAIAVHVLAFVLPVLFMHHLSDDEKMHFVRTMLYLKNQLFALVLLFSFVEFLDFLTVHHLFGPWAIIIRDLMYDLLRFLVILLLFIAGFTLHITSIFQPAYQPADADDAQWMRLASPQQTLEMLFFSLFGLVEPDTMPPLHLVPDFGKIILKMIFGIYLLVTLIVLINLLIAMMSDTYQRIQAQSDKEWKFGRAILIRQMNKRSATPAPINMLTKLIVVLKVAYRNNLKLCTQKAQLDLRHEEDIDAFSMSGDTGRISPAILADDDTTEVRHGQNEELGKSDNWNIETIIDWKRVVDMYYQMNGNVDTEDVNVEMIS</sequence>
<keyword evidence="4" id="KW-0677">Repeat</keyword>
<dbReference type="PROSITE" id="PS50088">
    <property type="entry name" value="ANK_REPEAT"/>
    <property type="match status" value="16"/>
</dbReference>
<proteinExistence type="predicted"/>
<evidence type="ECO:0000313" key="14">
    <source>
        <dbReference type="EnsemblMetazoa" id="OVOC11946.1"/>
    </source>
</evidence>
<feature type="repeat" description="ANK" evidence="10">
    <location>
        <begin position="884"/>
        <end position="916"/>
    </location>
</feature>
<protein>
    <submittedName>
        <fullName evidence="14">ANK_REP_REGION domain-containing protein</fullName>
    </submittedName>
</protein>
<keyword evidence="5 12" id="KW-1133">Transmembrane helix</keyword>
<feature type="transmembrane region" description="Helical" evidence="12">
    <location>
        <begin position="1592"/>
        <end position="1611"/>
    </location>
</feature>
<evidence type="ECO:0000256" key="9">
    <source>
        <dbReference type="ARBA" id="ARBA00023303"/>
    </source>
</evidence>
<evidence type="ECO:0000313" key="15">
    <source>
        <dbReference type="Proteomes" id="UP000024404"/>
    </source>
</evidence>
<evidence type="ECO:0000256" key="12">
    <source>
        <dbReference type="SAM" id="Phobius"/>
    </source>
</evidence>
<evidence type="ECO:0000256" key="5">
    <source>
        <dbReference type="ARBA" id="ARBA00022989"/>
    </source>
</evidence>
<dbReference type="PRINTS" id="PR01097">
    <property type="entry name" value="TRNSRECEPTRP"/>
</dbReference>
<dbReference type="InterPro" id="IPR005821">
    <property type="entry name" value="Ion_trans_dom"/>
</dbReference>
<name>A0A8R1TLE6_ONCVO</name>
<dbReference type="Pfam" id="PF12796">
    <property type="entry name" value="Ank_2"/>
    <property type="match status" value="7"/>
</dbReference>
<dbReference type="EMBL" id="CMVM020000016">
    <property type="status" value="NOT_ANNOTATED_CDS"/>
    <property type="molecule type" value="Genomic_DNA"/>
</dbReference>
<evidence type="ECO:0000256" key="6">
    <source>
        <dbReference type="ARBA" id="ARBA00023043"/>
    </source>
</evidence>
<evidence type="ECO:0000256" key="1">
    <source>
        <dbReference type="ARBA" id="ARBA00004141"/>
    </source>
</evidence>
<feature type="repeat" description="ANK" evidence="10">
    <location>
        <begin position="851"/>
        <end position="883"/>
    </location>
</feature>
<dbReference type="Pfam" id="PF13857">
    <property type="entry name" value="Ank_5"/>
    <property type="match status" value="1"/>
</dbReference>
<feature type="repeat" description="ANK" evidence="10">
    <location>
        <begin position="632"/>
        <end position="664"/>
    </location>
</feature>
<evidence type="ECO:0000256" key="10">
    <source>
        <dbReference type="PROSITE-ProRule" id="PRU00023"/>
    </source>
</evidence>
<dbReference type="PROSITE" id="PS50297">
    <property type="entry name" value="ANK_REP_REGION"/>
    <property type="match status" value="13"/>
</dbReference>
<feature type="repeat" description="ANK" evidence="10">
    <location>
        <begin position="699"/>
        <end position="734"/>
    </location>
</feature>
<feature type="repeat" description="ANK" evidence="10">
    <location>
        <begin position="565"/>
        <end position="588"/>
    </location>
</feature>
<dbReference type="GO" id="GO:0016020">
    <property type="term" value="C:membrane"/>
    <property type="evidence" value="ECO:0007669"/>
    <property type="project" value="UniProtKB-SubCell"/>
</dbReference>
<comment type="subcellular location">
    <subcellularLocation>
        <location evidence="1">Membrane</location>
        <topology evidence="1">Multi-pass membrane protein</topology>
    </subcellularLocation>
</comment>
<evidence type="ECO:0000256" key="11">
    <source>
        <dbReference type="SAM" id="MobiDB-lite"/>
    </source>
</evidence>
<feature type="repeat" description="ANK" evidence="10">
    <location>
        <begin position="735"/>
        <end position="767"/>
    </location>
</feature>
<dbReference type="EnsemblMetazoa" id="OVOC11946.1">
    <property type="protein sequence ID" value="OVOC11946.1"/>
    <property type="gene ID" value="WBGene00248755"/>
</dbReference>
<feature type="repeat" description="ANK" evidence="10">
    <location>
        <begin position="599"/>
        <end position="631"/>
    </location>
</feature>
<dbReference type="PRINTS" id="PR01415">
    <property type="entry name" value="ANKYRIN"/>
</dbReference>
<dbReference type="PANTHER" id="PTHR24166:SF48">
    <property type="entry name" value="PROTEIN VAPYRIN"/>
    <property type="match status" value="1"/>
</dbReference>
<dbReference type="Pfam" id="PF00520">
    <property type="entry name" value="Ion_trans"/>
    <property type="match status" value="1"/>
</dbReference>
<dbReference type="Pfam" id="PF00023">
    <property type="entry name" value="Ank"/>
    <property type="match status" value="2"/>
</dbReference>
<feature type="transmembrane region" description="Helical" evidence="12">
    <location>
        <begin position="1508"/>
        <end position="1533"/>
    </location>
</feature>
<accession>A0A8R1TLE6</accession>
<feature type="repeat" description="ANK" evidence="10">
    <location>
        <begin position="1112"/>
        <end position="1144"/>
    </location>
</feature>
<evidence type="ECO:0000256" key="4">
    <source>
        <dbReference type="ARBA" id="ARBA00022737"/>
    </source>
</evidence>
<feature type="repeat" description="ANK" evidence="10">
    <location>
        <begin position="1213"/>
        <end position="1245"/>
    </location>
</feature>
<evidence type="ECO:0000256" key="3">
    <source>
        <dbReference type="ARBA" id="ARBA00022692"/>
    </source>
</evidence>
<dbReference type="SMART" id="SM00248">
    <property type="entry name" value="ANK"/>
    <property type="match status" value="25"/>
</dbReference>
<dbReference type="InterPro" id="IPR002110">
    <property type="entry name" value="Ankyrin_rpt"/>
</dbReference>
<reference evidence="15" key="1">
    <citation type="submission" date="2013-10" db="EMBL/GenBank/DDBJ databases">
        <title>Genome sequencing of Onchocerca volvulus.</title>
        <authorList>
            <person name="Cotton J."/>
            <person name="Tsai J."/>
            <person name="Stanley E."/>
            <person name="Tracey A."/>
            <person name="Holroyd N."/>
            <person name="Lustigman S."/>
            <person name="Berriman M."/>
        </authorList>
    </citation>
    <scope>NUCLEOTIDE SEQUENCE</scope>
</reference>
<feature type="domain" description="Ion transport" evidence="13">
    <location>
        <begin position="1450"/>
        <end position="1699"/>
    </location>
</feature>
<feature type="region of interest" description="Disordered" evidence="11">
    <location>
        <begin position="134"/>
        <end position="160"/>
    </location>
</feature>
<keyword evidence="6 10" id="KW-0040">ANK repeat</keyword>
<feature type="repeat" description="ANK" evidence="10">
    <location>
        <begin position="917"/>
        <end position="940"/>
    </location>
</feature>
<dbReference type="Proteomes" id="UP000024404">
    <property type="component" value="Unassembled WGS sequence"/>
</dbReference>
<dbReference type="AlphaFoldDB" id="A0A8R1TLE6"/>
<dbReference type="SUPFAM" id="SSF48403">
    <property type="entry name" value="Ankyrin repeat"/>
    <property type="match status" value="4"/>
</dbReference>
<feature type="compositionally biased region" description="Polar residues" evidence="11">
    <location>
        <begin position="134"/>
        <end position="156"/>
    </location>
</feature>
<dbReference type="GO" id="GO:0005262">
    <property type="term" value="F:calcium channel activity"/>
    <property type="evidence" value="ECO:0007669"/>
    <property type="project" value="InterPro"/>
</dbReference>
<feature type="transmembrane region" description="Helical" evidence="12">
    <location>
        <begin position="1663"/>
        <end position="1685"/>
    </location>
</feature>
<keyword evidence="3 12" id="KW-0812">Transmembrane</keyword>
<feature type="repeat" description="ANK" evidence="10">
    <location>
        <begin position="359"/>
        <end position="391"/>
    </location>
</feature>
<keyword evidence="15" id="KW-1185">Reference proteome</keyword>
<dbReference type="PANTHER" id="PTHR24166">
    <property type="entry name" value="ROLLING PEBBLES, ISOFORM B"/>
    <property type="match status" value="1"/>
</dbReference>
<feature type="repeat" description="ANK" evidence="10">
    <location>
        <begin position="1000"/>
        <end position="1032"/>
    </location>
</feature>
<evidence type="ECO:0000256" key="8">
    <source>
        <dbReference type="ARBA" id="ARBA00023136"/>
    </source>
</evidence>
<keyword evidence="8 12" id="KW-0472">Membrane</keyword>
<feature type="transmembrane region" description="Helical" evidence="12">
    <location>
        <begin position="1448"/>
        <end position="1467"/>
    </location>
</feature>
<dbReference type="InterPro" id="IPR002153">
    <property type="entry name" value="TRPC_channel"/>
</dbReference>
<feature type="transmembrane region" description="Helical" evidence="12">
    <location>
        <begin position="1479"/>
        <end position="1496"/>
    </location>
</feature>
<evidence type="ECO:0000256" key="2">
    <source>
        <dbReference type="ARBA" id="ARBA00022448"/>
    </source>
</evidence>
<dbReference type="Gene3D" id="1.25.40.20">
    <property type="entry name" value="Ankyrin repeat-containing domain"/>
    <property type="match status" value="8"/>
</dbReference>
<dbReference type="InterPro" id="IPR036770">
    <property type="entry name" value="Ankyrin_rpt-contain_sf"/>
</dbReference>